<dbReference type="Gene3D" id="2.160.20.10">
    <property type="entry name" value="Single-stranded right-handed beta-helix, Pectin lyase-like"/>
    <property type="match status" value="1"/>
</dbReference>
<evidence type="ECO:0000313" key="14">
    <source>
        <dbReference type="Proteomes" id="UP000188354"/>
    </source>
</evidence>
<evidence type="ECO:0000256" key="8">
    <source>
        <dbReference type="ARBA" id="ARBA00023180"/>
    </source>
</evidence>
<accession>A0A394DIG6</accession>
<evidence type="ECO:0000256" key="4">
    <source>
        <dbReference type="ARBA" id="ARBA00013229"/>
    </source>
</evidence>
<keyword evidence="8" id="KW-0325">Glycoprotein</keyword>
<evidence type="ECO:0000256" key="2">
    <source>
        <dbReference type="ARBA" id="ARBA00005184"/>
    </source>
</evidence>
<dbReference type="PROSITE" id="PS00800">
    <property type="entry name" value="PECTINESTERASE_1"/>
    <property type="match status" value="1"/>
</dbReference>
<evidence type="ECO:0000256" key="3">
    <source>
        <dbReference type="ARBA" id="ARBA00008891"/>
    </source>
</evidence>
<dbReference type="InterPro" id="IPR011050">
    <property type="entry name" value="Pectin_lyase_fold/virulence"/>
</dbReference>
<evidence type="ECO:0000313" key="13">
    <source>
        <dbReference type="EMBL" id="OIW20247.1"/>
    </source>
</evidence>
<comment type="pathway">
    <text evidence="2 11">Glycan metabolism; pectin degradation; 2-dehydro-3-deoxy-D-gluconate from pectin: step 1/5.</text>
</comment>
<comment type="subcellular location">
    <subcellularLocation>
        <location evidence="1 11">Secreted</location>
        <location evidence="1 11">Cell wall</location>
    </subcellularLocation>
</comment>
<dbReference type="PANTHER" id="PTHR31321">
    <property type="entry name" value="ACYL-COA THIOESTER HYDROLASE YBHC-RELATED"/>
    <property type="match status" value="1"/>
</dbReference>
<dbReference type="InterPro" id="IPR012334">
    <property type="entry name" value="Pectin_lyas_fold"/>
</dbReference>
<dbReference type="STRING" id="3871.A0A394DIG6"/>
<comment type="catalytic activity">
    <reaction evidence="9 11">
        <text>[(1-&gt;4)-alpha-D-galacturonosyl methyl ester](n) + n H2O = [(1-&gt;4)-alpha-D-galacturonosyl](n) + n methanol + n H(+)</text>
        <dbReference type="Rhea" id="RHEA:22380"/>
        <dbReference type="Rhea" id="RHEA-COMP:14570"/>
        <dbReference type="Rhea" id="RHEA-COMP:14573"/>
        <dbReference type="ChEBI" id="CHEBI:15377"/>
        <dbReference type="ChEBI" id="CHEBI:15378"/>
        <dbReference type="ChEBI" id="CHEBI:17790"/>
        <dbReference type="ChEBI" id="CHEBI:140522"/>
        <dbReference type="ChEBI" id="CHEBI:140523"/>
        <dbReference type="EC" id="3.1.1.11"/>
    </reaction>
</comment>
<evidence type="ECO:0000256" key="1">
    <source>
        <dbReference type="ARBA" id="ARBA00004191"/>
    </source>
</evidence>
<feature type="signal peptide" evidence="11">
    <location>
        <begin position="1"/>
        <end position="26"/>
    </location>
</feature>
<feature type="chain" id="PRO_5017098556" description="Pectinesterase" evidence="11">
    <location>
        <begin position="27"/>
        <end position="334"/>
    </location>
</feature>
<keyword evidence="11" id="KW-0964">Secreted</keyword>
<keyword evidence="7 11" id="KW-0063">Aspartyl esterase</keyword>
<evidence type="ECO:0000256" key="6">
    <source>
        <dbReference type="ARBA" id="ARBA00022801"/>
    </source>
</evidence>
<dbReference type="Gramene" id="OIW20247">
    <property type="protein sequence ID" value="OIW20247"/>
    <property type="gene ID" value="TanjilG_07405"/>
</dbReference>
<dbReference type="Pfam" id="PF01095">
    <property type="entry name" value="Pectinesterase"/>
    <property type="match status" value="1"/>
</dbReference>
<dbReference type="OrthoDB" id="2019149at2759"/>
<dbReference type="Proteomes" id="UP000188354">
    <property type="component" value="Unassembled WGS sequence"/>
</dbReference>
<dbReference type="KEGG" id="lang:109337989"/>
<feature type="domain" description="Pectinesterase catalytic" evidence="12">
    <location>
        <begin position="38"/>
        <end position="322"/>
    </location>
</feature>
<gene>
    <name evidence="13" type="ORF">TanjilG_07405</name>
</gene>
<proteinExistence type="inferred from homology"/>
<dbReference type="GO" id="GO:0030599">
    <property type="term" value="F:pectinesterase activity"/>
    <property type="evidence" value="ECO:0007669"/>
    <property type="project" value="UniProtKB-UniRule"/>
</dbReference>
<dbReference type="GO" id="GO:0042545">
    <property type="term" value="P:cell wall modification"/>
    <property type="evidence" value="ECO:0007669"/>
    <property type="project" value="UniProtKB-UniRule"/>
</dbReference>
<name>A0A394DIG6_LUPAN</name>
<organism evidence="13 14">
    <name type="scientific">Lupinus angustifolius</name>
    <name type="common">Narrow-leaved blue lupine</name>
    <dbReference type="NCBI Taxonomy" id="3871"/>
    <lineage>
        <taxon>Eukaryota</taxon>
        <taxon>Viridiplantae</taxon>
        <taxon>Streptophyta</taxon>
        <taxon>Embryophyta</taxon>
        <taxon>Tracheophyta</taxon>
        <taxon>Spermatophyta</taxon>
        <taxon>Magnoliopsida</taxon>
        <taxon>eudicotyledons</taxon>
        <taxon>Gunneridae</taxon>
        <taxon>Pentapetalae</taxon>
        <taxon>rosids</taxon>
        <taxon>fabids</taxon>
        <taxon>Fabales</taxon>
        <taxon>Fabaceae</taxon>
        <taxon>Papilionoideae</taxon>
        <taxon>50 kb inversion clade</taxon>
        <taxon>genistoids sensu lato</taxon>
        <taxon>core genistoids</taxon>
        <taxon>Genisteae</taxon>
        <taxon>Lupinus</taxon>
    </lineage>
</organism>
<dbReference type="FunFam" id="2.160.20.10:FF:000013">
    <property type="entry name" value="Pectinesterase"/>
    <property type="match status" value="1"/>
</dbReference>
<dbReference type="InterPro" id="IPR000070">
    <property type="entry name" value="Pectinesterase_cat"/>
</dbReference>
<keyword evidence="14" id="KW-1185">Reference proteome</keyword>
<dbReference type="PANTHER" id="PTHR31321:SF120">
    <property type="entry name" value="PECTINESTERASE 52-RELATED"/>
    <property type="match status" value="1"/>
</dbReference>
<evidence type="ECO:0000256" key="5">
    <source>
        <dbReference type="ARBA" id="ARBA00022512"/>
    </source>
</evidence>
<dbReference type="UniPathway" id="UPA00545">
    <property type="reaction ID" value="UER00823"/>
</dbReference>
<reference evidence="13 14" key="1">
    <citation type="journal article" date="2017" name="Plant Biotechnol. J.">
        <title>A comprehensive draft genome sequence for lupin (Lupinus angustifolius), an emerging health food: insights into plant-microbe interactions and legume evolution.</title>
        <authorList>
            <person name="Hane J.K."/>
            <person name="Ming Y."/>
            <person name="Kamphuis L.G."/>
            <person name="Nelson M.N."/>
            <person name="Garg G."/>
            <person name="Atkins C.A."/>
            <person name="Bayer P.E."/>
            <person name="Bravo A."/>
            <person name="Bringans S."/>
            <person name="Cannon S."/>
            <person name="Edwards D."/>
            <person name="Foley R."/>
            <person name="Gao L.L."/>
            <person name="Harrison M.J."/>
            <person name="Huang W."/>
            <person name="Hurgobin B."/>
            <person name="Li S."/>
            <person name="Liu C.W."/>
            <person name="McGrath A."/>
            <person name="Morahan G."/>
            <person name="Murray J."/>
            <person name="Weller J."/>
            <person name="Jian J."/>
            <person name="Singh K.B."/>
        </authorList>
    </citation>
    <scope>NUCLEOTIDE SEQUENCE [LARGE SCALE GENOMIC DNA]</scope>
    <source>
        <strain evidence="14">cv. Tanjil</strain>
        <tissue evidence="13">Whole plant</tissue>
    </source>
</reference>
<dbReference type="SUPFAM" id="SSF51126">
    <property type="entry name" value="Pectin lyase-like"/>
    <property type="match status" value="1"/>
</dbReference>
<sequence length="334" mass="37502">MDLFPQLGLLFSLTLFFSFSFWVGRAMDCSGNGITKTIIVDQSGKGNFKLIQDAIDSIKENNDQWVKVHIKAGTYREKVNISKYKPCVFLEGEGKDVTTITYGEYVNQKTWDNATFVSSPPNVIVVGITFENTYRNSEVSKFTEAPAAAIFGDKTAFYKSGFIGFQDTLLDSNGRHYFKYCYIQGEVDFIFGNGQSYYEECLINATQGKSPPGFITAQARGLENDTSGFVFRKGIVFGDGQVKLGRAYGPYSTVIYHGTYFSEVVSPEGWDPWNRIGHESQLTYAEVDCIGPGSNTTNRVKWRKTLTSEDLRKFSLSQFVNQDGWLSKLPITIM</sequence>
<keyword evidence="11" id="KW-0732">Signal</keyword>
<comment type="function">
    <text evidence="10 11">Acts in the modification of cell walls via demethylesterification of cell wall pectin.</text>
</comment>
<evidence type="ECO:0000256" key="7">
    <source>
        <dbReference type="ARBA" id="ARBA00023085"/>
    </source>
</evidence>
<evidence type="ECO:0000256" key="9">
    <source>
        <dbReference type="ARBA" id="ARBA00047928"/>
    </source>
</evidence>
<dbReference type="GO" id="GO:0045490">
    <property type="term" value="P:pectin catabolic process"/>
    <property type="evidence" value="ECO:0007669"/>
    <property type="project" value="UniProtKB-UniRule"/>
</dbReference>
<keyword evidence="6 11" id="KW-0378">Hydrolase</keyword>
<dbReference type="InterPro" id="IPR018040">
    <property type="entry name" value="Pectinesterase_Tyr_AS"/>
</dbReference>
<evidence type="ECO:0000259" key="12">
    <source>
        <dbReference type="Pfam" id="PF01095"/>
    </source>
</evidence>
<comment type="caution">
    <text evidence="13">The sequence shown here is derived from an EMBL/GenBank/DDBJ whole genome shotgun (WGS) entry which is preliminary data.</text>
</comment>
<dbReference type="EC" id="3.1.1.11" evidence="4 11"/>
<comment type="similarity">
    <text evidence="3">Belongs to the pectinesterase family.</text>
</comment>
<evidence type="ECO:0000256" key="10">
    <source>
        <dbReference type="ARBA" id="ARBA00057335"/>
    </source>
</evidence>
<dbReference type="AlphaFoldDB" id="A0A394DIG6"/>
<keyword evidence="11" id="KW-0961">Cell wall biogenesis/degradation</keyword>
<evidence type="ECO:0000256" key="11">
    <source>
        <dbReference type="RuleBase" id="RU000589"/>
    </source>
</evidence>
<dbReference type="EMBL" id="MLAU01007176">
    <property type="protein sequence ID" value="OIW20247.1"/>
    <property type="molecule type" value="Genomic_DNA"/>
</dbReference>
<protein>
    <recommendedName>
        <fullName evidence="4 11">Pectinesterase</fullName>
        <ecNumber evidence="4 11">3.1.1.11</ecNumber>
    </recommendedName>
</protein>
<keyword evidence="5 11" id="KW-0134">Cell wall</keyword>